<sequence length="325" mass="38434">MGKKRKREDDDEEDEYVGFCHGLQQNSRDGVGNSSYVYSSSRRFKRPRINPNFYEPATVEYRYLDRSDLPYREIARLITNRSIVIDDIVEVQNPVLERAYNQKKSQRLREYGNSLKEELLFHGTKGSNVSSICRFNFDWRLTGSNKGHKFGKGICFSRNAKYASSYSDKSYYKVMIVAKVLIARICKGYHDMSMPPQGFDTSQKGANGIVLVKYEDNEFYPAYILYYHFNDDYNYSYERINCTCNRFRCSHHHGDYNSGLYYDFSNHGNYNWGEFSGYNNYSNGWNFNQYYNQRNEYFYNSQNYSSGEYSQDGEYQTSSNYFSFN</sequence>
<feature type="domain" description="PARP catalytic" evidence="2">
    <location>
        <begin position="47"/>
        <end position="251"/>
    </location>
</feature>
<keyword evidence="1" id="KW-0808">Transferase</keyword>
<dbReference type="GO" id="GO:1990404">
    <property type="term" value="F:NAD+-protein mono-ADP-ribosyltransferase activity"/>
    <property type="evidence" value="ECO:0007669"/>
    <property type="project" value="TreeGrafter"/>
</dbReference>
<dbReference type="EC" id="2.4.2.-" evidence="1"/>
<dbReference type="EMBL" id="JALNTZ010000006">
    <property type="protein sequence ID" value="KAJ3647608.1"/>
    <property type="molecule type" value="Genomic_DNA"/>
</dbReference>
<comment type="caution">
    <text evidence="3">The sequence shown here is derived from an EMBL/GenBank/DDBJ whole genome shotgun (WGS) entry which is preliminary data.</text>
</comment>
<evidence type="ECO:0000256" key="1">
    <source>
        <dbReference type="RuleBase" id="RU362114"/>
    </source>
</evidence>
<dbReference type="SUPFAM" id="SSF56399">
    <property type="entry name" value="ADP-ribosylation"/>
    <property type="match status" value="1"/>
</dbReference>
<dbReference type="InterPro" id="IPR051712">
    <property type="entry name" value="ARTD-AVP"/>
</dbReference>
<dbReference type="PROSITE" id="PS51059">
    <property type="entry name" value="PARP_CATALYTIC"/>
    <property type="match status" value="1"/>
</dbReference>
<keyword evidence="1" id="KW-0520">NAD</keyword>
<dbReference type="Proteomes" id="UP001168821">
    <property type="component" value="Unassembled WGS sequence"/>
</dbReference>
<keyword evidence="4" id="KW-1185">Reference proteome</keyword>
<proteinExistence type="predicted"/>
<dbReference type="PANTHER" id="PTHR45740">
    <property type="entry name" value="POLY [ADP-RIBOSE] POLYMERASE"/>
    <property type="match status" value="1"/>
</dbReference>
<evidence type="ECO:0000313" key="4">
    <source>
        <dbReference type="Proteomes" id="UP001168821"/>
    </source>
</evidence>
<dbReference type="GO" id="GO:0003950">
    <property type="term" value="F:NAD+ poly-ADP-ribosyltransferase activity"/>
    <property type="evidence" value="ECO:0007669"/>
    <property type="project" value="UniProtKB-UniRule"/>
</dbReference>
<organism evidence="3 4">
    <name type="scientific">Zophobas morio</name>
    <dbReference type="NCBI Taxonomy" id="2755281"/>
    <lineage>
        <taxon>Eukaryota</taxon>
        <taxon>Metazoa</taxon>
        <taxon>Ecdysozoa</taxon>
        <taxon>Arthropoda</taxon>
        <taxon>Hexapoda</taxon>
        <taxon>Insecta</taxon>
        <taxon>Pterygota</taxon>
        <taxon>Neoptera</taxon>
        <taxon>Endopterygota</taxon>
        <taxon>Coleoptera</taxon>
        <taxon>Polyphaga</taxon>
        <taxon>Cucujiformia</taxon>
        <taxon>Tenebrionidae</taxon>
        <taxon>Zophobas</taxon>
    </lineage>
</organism>
<dbReference type="GO" id="GO:0005634">
    <property type="term" value="C:nucleus"/>
    <property type="evidence" value="ECO:0007669"/>
    <property type="project" value="TreeGrafter"/>
</dbReference>
<dbReference type="InterPro" id="IPR012317">
    <property type="entry name" value="Poly(ADP-ribose)pol_cat_dom"/>
</dbReference>
<gene>
    <name evidence="3" type="ORF">Zmor_019477</name>
</gene>
<protein>
    <recommendedName>
        <fullName evidence="1">Poly [ADP-ribose] polymerase</fullName>
        <shortName evidence="1">PARP</shortName>
        <ecNumber evidence="1">2.4.2.-</ecNumber>
    </recommendedName>
</protein>
<evidence type="ECO:0000313" key="3">
    <source>
        <dbReference type="EMBL" id="KAJ3647608.1"/>
    </source>
</evidence>
<evidence type="ECO:0000259" key="2">
    <source>
        <dbReference type="PROSITE" id="PS51059"/>
    </source>
</evidence>
<dbReference type="Gene3D" id="3.90.228.10">
    <property type="match status" value="1"/>
</dbReference>
<name>A0AA38HZS8_9CUCU</name>
<keyword evidence="1" id="KW-0328">Glycosyltransferase</keyword>
<dbReference type="Pfam" id="PF00644">
    <property type="entry name" value="PARP"/>
    <property type="match status" value="1"/>
</dbReference>
<reference evidence="3" key="1">
    <citation type="journal article" date="2023" name="G3 (Bethesda)">
        <title>Whole genome assemblies of Zophobas morio and Tenebrio molitor.</title>
        <authorList>
            <person name="Kaur S."/>
            <person name="Stinson S.A."/>
            <person name="diCenzo G.C."/>
        </authorList>
    </citation>
    <scope>NUCLEOTIDE SEQUENCE</scope>
    <source>
        <strain evidence="3">QUZm001</strain>
    </source>
</reference>
<dbReference type="AlphaFoldDB" id="A0AA38HZS8"/>
<accession>A0AA38HZS8</accession>
<dbReference type="PANTHER" id="PTHR45740:SF2">
    <property type="entry name" value="POLY [ADP-RIBOSE] POLYMERASE"/>
    <property type="match status" value="1"/>
</dbReference>